<dbReference type="PANTHER" id="PTHR47605:SF2">
    <property type="entry name" value="TRANSCRIPTIONAL ELONGATION REGULATOR MINIYO"/>
    <property type="match status" value="1"/>
</dbReference>
<feature type="region of interest" description="Disordered" evidence="1">
    <location>
        <begin position="86"/>
        <end position="110"/>
    </location>
</feature>
<gene>
    <name evidence="2" type="ORF">LITE_LOCUS38003</name>
</gene>
<dbReference type="EMBL" id="CAMGYJ010000008">
    <property type="protein sequence ID" value="CAI0468956.1"/>
    <property type="molecule type" value="Genomic_DNA"/>
</dbReference>
<evidence type="ECO:0000313" key="2">
    <source>
        <dbReference type="EMBL" id="CAI0468956.1"/>
    </source>
</evidence>
<dbReference type="PANTHER" id="PTHR47605">
    <property type="entry name" value="TRANSCRIPTIONAL ELONGATION REGULATOR MINIYO"/>
    <property type="match status" value="1"/>
</dbReference>
<comment type="caution">
    <text evidence="2">The sequence shown here is derived from an EMBL/GenBank/DDBJ whole genome shotgun (WGS) entry which is preliminary data.</text>
</comment>
<dbReference type="AlphaFoldDB" id="A0AAV0PF67"/>
<name>A0AAV0PF67_9ROSI</name>
<accession>A0AAV0PF67</accession>
<reference evidence="2" key="1">
    <citation type="submission" date="2022-08" db="EMBL/GenBank/DDBJ databases">
        <authorList>
            <person name="Gutierrez-Valencia J."/>
        </authorList>
    </citation>
    <scope>NUCLEOTIDE SEQUENCE</scope>
</reference>
<protein>
    <submittedName>
        <fullName evidence="2">Uncharacterized protein</fullName>
    </submittedName>
</protein>
<evidence type="ECO:0000313" key="3">
    <source>
        <dbReference type="Proteomes" id="UP001154282"/>
    </source>
</evidence>
<dbReference type="Proteomes" id="UP001154282">
    <property type="component" value="Unassembled WGS sequence"/>
</dbReference>
<evidence type="ECO:0000256" key="1">
    <source>
        <dbReference type="SAM" id="MobiDB-lite"/>
    </source>
</evidence>
<dbReference type="InterPro" id="IPR055326">
    <property type="entry name" value="MINIYO"/>
</dbReference>
<sequence length="110" mass="12211">MAALCRFWKSLMETTKKNEAQRKATKKFTAGVLGANAMIEGASNFIDSIVEKGISENGFNKPLRPIPPPRPTVIPFPVARHRAHGPYWNAMTNKKGGNENSRNDDGKEEE</sequence>
<organism evidence="2 3">
    <name type="scientific">Linum tenue</name>
    <dbReference type="NCBI Taxonomy" id="586396"/>
    <lineage>
        <taxon>Eukaryota</taxon>
        <taxon>Viridiplantae</taxon>
        <taxon>Streptophyta</taxon>
        <taxon>Embryophyta</taxon>
        <taxon>Tracheophyta</taxon>
        <taxon>Spermatophyta</taxon>
        <taxon>Magnoliopsida</taxon>
        <taxon>eudicotyledons</taxon>
        <taxon>Gunneridae</taxon>
        <taxon>Pentapetalae</taxon>
        <taxon>rosids</taxon>
        <taxon>fabids</taxon>
        <taxon>Malpighiales</taxon>
        <taxon>Linaceae</taxon>
        <taxon>Linum</taxon>
    </lineage>
</organism>
<keyword evidence="3" id="KW-1185">Reference proteome</keyword>
<proteinExistence type="predicted"/>
<feature type="compositionally biased region" description="Basic and acidic residues" evidence="1">
    <location>
        <begin position="101"/>
        <end position="110"/>
    </location>
</feature>